<dbReference type="PANTHER" id="PTHR33446">
    <property type="entry name" value="PROTEIN TONB-RELATED"/>
    <property type="match status" value="1"/>
</dbReference>
<evidence type="ECO:0000256" key="9">
    <source>
        <dbReference type="ARBA" id="ARBA00023136"/>
    </source>
</evidence>
<organism evidence="12 13">
    <name type="scientific">Tenacibaculum tangerinum</name>
    <dbReference type="NCBI Taxonomy" id="3038772"/>
    <lineage>
        <taxon>Bacteria</taxon>
        <taxon>Pseudomonadati</taxon>
        <taxon>Bacteroidota</taxon>
        <taxon>Flavobacteriia</taxon>
        <taxon>Flavobacteriales</taxon>
        <taxon>Flavobacteriaceae</taxon>
        <taxon>Tenacibaculum</taxon>
    </lineage>
</organism>
<keyword evidence="4" id="KW-1003">Cell membrane</keyword>
<dbReference type="InterPro" id="IPR006260">
    <property type="entry name" value="TonB/TolA_C"/>
</dbReference>
<name>A0ABY8L0S9_9FLAO</name>
<evidence type="ECO:0000256" key="3">
    <source>
        <dbReference type="ARBA" id="ARBA00022448"/>
    </source>
</evidence>
<feature type="signal peptide" evidence="10">
    <location>
        <begin position="1"/>
        <end position="20"/>
    </location>
</feature>
<reference evidence="12 13" key="1">
    <citation type="submission" date="2023-04" db="EMBL/GenBank/DDBJ databases">
        <title>Tenacibaculum tangerinum sp. nov., isolated from sea tidal flat of South Korea.</title>
        <authorList>
            <person name="Lee S.H."/>
            <person name="Kim J.-J."/>
        </authorList>
    </citation>
    <scope>NUCLEOTIDE SEQUENCE [LARGE SCALE GENOMIC DNA]</scope>
    <source>
        <strain evidence="12 13">GRR-S3-23</strain>
    </source>
</reference>
<evidence type="ECO:0000259" key="11">
    <source>
        <dbReference type="PROSITE" id="PS52015"/>
    </source>
</evidence>
<dbReference type="NCBIfam" id="TIGR01352">
    <property type="entry name" value="tonB_Cterm"/>
    <property type="match status" value="1"/>
</dbReference>
<evidence type="ECO:0000256" key="10">
    <source>
        <dbReference type="SAM" id="SignalP"/>
    </source>
</evidence>
<evidence type="ECO:0000256" key="5">
    <source>
        <dbReference type="ARBA" id="ARBA00022519"/>
    </source>
</evidence>
<proteinExistence type="inferred from homology"/>
<sequence>MKKYFVVVFLLSFINFYAQQEVCESPDESIVDLNSITKCTIEPVENSKEKGDRQIKVKISASKKRYLKKRVLRKEKAQAISSVNTLNVNEVSVSEGMELTGVDKIEETSDYKKNLARLTAKLSKEELSKAEKLFYVEKVPAFDKCKRVKKNERLDCFNIEMVKHINKHFHYPGEAVRNKIQGEVWVRFIIDKDGYVTNIKTLGPEGGEILNEEAKRVVSKLPRFEPGKNNGKRVAVKYGFPINFSLEE</sequence>
<feature type="chain" id="PRO_5045190452" evidence="10">
    <location>
        <begin position="21"/>
        <end position="248"/>
    </location>
</feature>
<dbReference type="PANTHER" id="PTHR33446:SF2">
    <property type="entry name" value="PROTEIN TONB"/>
    <property type="match status" value="1"/>
</dbReference>
<dbReference type="InterPro" id="IPR037682">
    <property type="entry name" value="TonB_C"/>
</dbReference>
<evidence type="ECO:0000256" key="7">
    <source>
        <dbReference type="ARBA" id="ARBA00022927"/>
    </source>
</evidence>
<keyword evidence="7" id="KW-0653">Protein transport</keyword>
<keyword evidence="13" id="KW-1185">Reference proteome</keyword>
<keyword evidence="6" id="KW-0812">Transmembrane</keyword>
<evidence type="ECO:0000256" key="2">
    <source>
        <dbReference type="ARBA" id="ARBA00006555"/>
    </source>
</evidence>
<dbReference type="Pfam" id="PF03544">
    <property type="entry name" value="TonB_C"/>
    <property type="match status" value="1"/>
</dbReference>
<accession>A0ABY8L0S9</accession>
<keyword evidence="5" id="KW-0997">Cell inner membrane</keyword>
<evidence type="ECO:0000256" key="1">
    <source>
        <dbReference type="ARBA" id="ARBA00004383"/>
    </source>
</evidence>
<dbReference type="PROSITE" id="PS52015">
    <property type="entry name" value="TONB_CTD"/>
    <property type="match status" value="1"/>
</dbReference>
<comment type="subcellular location">
    <subcellularLocation>
        <location evidence="1">Cell inner membrane</location>
        <topology evidence="1">Single-pass membrane protein</topology>
        <orientation evidence="1">Periplasmic side</orientation>
    </subcellularLocation>
</comment>
<keyword evidence="10" id="KW-0732">Signal</keyword>
<comment type="similarity">
    <text evidence="2">Belongs to the TonB family.</text>
</comment>
<evidence type="ECO:0000256" key="4">
    <source>
        <dbReference type="ARBA" id="ARBA00022475"/>
    </source>
</evidence>
<protein>
    <submittedName>
        <fullName evidence="12">Energy transducer TonB</fullName>
    </submittedName>
</protein>
<keyword evidence="3" id="KW-0813">Transport</keyword>
<dbReference type="Proteomes" id="UP001232001">
    <property type="component" value="Chromosome"/>
</dbReference>
<dbReference type="RefSeq" id="WP_279650793.1">
    <property type="nucleotide sequence ID" value="NZ_CP122539.1"/>
</dbReference>
<evidence type="ECO:0000313" key="13">
    <source>
        <dbReference type="Proteomes" id="UP001232001"/>
    </source>
</evidence>
<feature type="domain" description="TonB C-terminal" evidence="11">
    <location>
        <begin position="156"/>
        <end position="248"/>
    </location>
</feature>
<dbReference type="SUPFAM" id="SSF74653">
    <property type="entry name" value="TolA/TonB C-terminal domain"/>
    <property type="match status" value="1"/>
</dbReference>
<gene>
    <name evidence="12" type="ORF">P8625_12555</name>
</gene>
<dbReference type="EMBL" id="CP122539">
    <property type="protein sequence ID" value="WGH74899.1"/>
    <property type="molecule type" value="Genomic_DNA"/>
</dbReference>
<evidence type="ECO:0000256" key="6">
    <source>
        <dbReference type="ARBA" id="ARBA00022692"/>
    </source>
</evidence>
<evidence type="ECO:0000313" key="12">
    <source>
        <dbReference type="EMBL" id="WGH74899.1"/>
    </source>
</evidence>
<dbReference type="Gene3D" id="3.30.1150.10">
    <property type="match status" value="1"/>
</dbReference>
<dbReference type="InterPro" id="IPR051045">
    <property type="entry name" value="TonB-dependent_transducer"/>
</dbReference>
<evidence type="ECO:0000256" key="8">
    <source>
        <dbReference type="ARBA" id="ARBA00022989"/>
    </source>
</evidence>
<keyword evidence="8" id="KW-1133">Transmembrane helix</keyword>
<keyword evidence="9" id="KW-0472">Membrane</keyword>